<dbReference type="Proteomes" id="UP000814140">
    <property type="component" value="Unassembled WGS sequence"/>
</dbReference>
<sequence length="101" mass="11595">MNDDVSSRQNDSLHSFVSKLPPELLSHIFALMLDDSPIHEELCYPRPHRTLGWFVVAQVCHQWRNVAIGNPILWHHINFALGLPWASEMLERSQATPVSIE</sequence>
<dbReference type="EMBL" id="MU277224">
    <property type="protein sequence ID" value="KAI0059730.1"/>
    <property type="molecule type" value="Genomic_DNA"/>
</dbReference>
<evidence type="ECO:0000313" key="1">
    <source>
        <dbReference type="EMBL" id="KAI0059730.1"/>
    </source>
</evidence>
<protein>
    <submittedName>
        <fullName evidence="1">Uncharacterized protein</fullName>
    </submittedName>
</protein>
<accession>A0ACB8SUU3</accession>
<reference evidence="1" key="1">
    <citation type="submission" date="2021-03" db="EMBL/GenBank/DDBJ databases">
        <authorList>
            <consortium name="DOE Joint Genome Institute"/>
            <person name="Ahrendt S."/>
            <person name="Looney B.P."/>
            <person name="Miyauchi S."/>
            <person name="Morin E."/>
            <person name="Drula E."/>
            <person name="Courty P.E."/>
            <person name="Chicoki N."/>
            <person name="Fauchery L."/>
            <person name="Kohler A."/>
            <person name="Kuo A."/>
            <person name="Labutti K."/>
            <person name="Pangilinan J."/>
            <person name="Lipzen A."/>
            <person name="Riley R."/>
            <person name="Andreopoulos W."/>
            <person name="He G."/>
            <person name="Johnson J."/>
            <person name="Barry K.W."/>
            <person name="Grigoriev I.V."/>
            <person name="Nagy L."/>
            <person name="Hibbett D."/>
            <person name="Henrissat B."/>
            <person name="Matheny P.B."/>
            <person name="Labbe J."/>
            <person name="Martin F."/>
        </authorList>
    </citation>
    <scope>NUCLEOTIDE SEQUENCE</scope>
    <source>
        <strain evidence="1">HHB10654</strain>
    </source>
</reference>
<feature type="non-terminal residue" evidence="1">
    <location>
        <position position="101"/>
    </location>
</feature>
<reference evidence="1" key="2">
    <citation type="journal article" date="2022" name="New Phytol.">
        <title>Evolutionary transition to the ectomycorrhizal habit in the genomes of a hyperdiverse lineage of mushroom-forming fungi.</title>
        <authorList>
            <person name="Looney B."/>
            <person name="Miyauchi S."/>
            <person name="Morin E."/>
            <person name="Drula E."/>
            <person name="Courty P.E."/>
            <person name="Kohler A."/>
            <person name="Kuo A."/>
            <person name="LaButti K."/>
            <person name="Pangilinan J."/>
            <person name="Lipzen A."/>
            <person name="Riley R."/>
            <person name="Andreopoulos W."/>
            <person name="He G."/>
            <person name="Johnson J."/>
            <person name="Nolan M."/>
            <person name="Tritt A."/>
            <person name="Barry K.W."/>
            <person name="Grigoriev I.V."/>
            <person name="Nagy L.G."/>
            <person name="Hibbett D."/>
            <person name="Henrissat B."/>
            <person name="Matheny P.B."/>
            <person name="Labbe J."/>
            <person name="Martin F.M."/>
        </authorList>
    </citation>
    <scope>NUCLEOTIDE SEQUENCE</scope>
    <source>
        <strain evidence="1">HHB10654</strain>
    </source>
</reference>
<organism evidence="1 2">
    <name type="scientific">Artomyces pyxidatus</name>
    <dbReference type="NCBI Taxonomy" id="48021"/>
    <lineage>
        <taxon>Eukaryota</taxon>
        <taxon>Fungi</taxon>
        <taxon>Dikarya</taxon>
        <taxon>Basidiomycota</taxon>
        <taxon>Agaricomycotina</taxon>
        <taxon>Agaricomycetes</taxon>
        <taxon>Russulales</taxon>
        <taxon>Auriscalpiaceae</taxon>
        <taxon>Artomyces</taxon>
    </lineage>
</organism>
<comment type="caution">
    <text evidence="1">The sequence shown here is derived from an EMBL/GenBank/DDBJ whole genome shotgun (WGS) entry which is preliminary data.</text>
</comment>
<evidence type="ECO:0000313" key="2">
    <source>
        <dbReference type="Proteomes" id="UP000814140"/>
    </source>
</evidence>
<keyword evidence="2" id="KW-1185">Reference proteome</keyword>
<gene>
    <name evidence="1" type="ORF">BV25DRAFT_1808576</name>
</gene>
<proteinExistence type="predicted"/>
<name>A0ACB8SUU3_9AGAM</name>